<keyword evidence="6" id="KW-0325">Glycoprotein</keyword>
<evidence type="ECO:0000313" key="9">
    <source>
        <dbReference type="Proteomes" id="UP001190700"/>
    </source>
</evidence>
<dbReference type="Pfam" id="PF02041">
    <property type="entry name" value="Auxin_BP"/>
    <property type="match status" value="1"/>
</dbReference>
<dbReference type="PANTHER" id="PTHR37236">
    <property type="entry name" value="AUXIN-BINDING PROTEIN 1"/>
    <property type="match status" value="1"/>
</dbReference>
<evidence type="ECO:0000313" key="8">
    <source>
        <dbReference type="EMBL" id="KAK3260515.1"/>
    </source>
</evidence>
<comment type="subcellular location">
    <subcellularLocation>
        <location evidence="1">Endoplasmic reticulum</location>
    </subcellularLocation>
</comment>
<comment type="caution">
    <text evidence="8">The sequence shown here is derived from an EMBL/GenBank/DDBJ whole genome shotgun (WGS) entry which is preliminary data.</text>
</comment>
<keyword evidence="5" id="KW-0862">Zinc</keyword>
<feature type="region of interest" description="Disordered" evidence="7">
    <location>
        <begin position="193"/>
        <end position="274"/>
    </location>
</feature>
<feature type="compositionally biased region" description="Low complexity" evidence="7">
    <location>
        <begin position="197"/>
        <end position="210"/>
    </location>
</feature>
<dbReference type="PANTHER" id="PTHR37236:SF1">
    <property type="entry name" value="AUXIN-BINDING PROTEIN 1"/>
    <property type="match status" value="1"/>
</dbReference>
<feature type="compositionally biased region" description="Polar residues" evidence="7">
    <location>
        <begin position="234"/>
        <end position="247"/>
    </location>
</feature>
<gene>
    <name evidence="8" type="ORF">CYMTET_30528</name>
</gene>
<reference evidence="8 9" key="1">
    <citation type="journal article" date="2015" name="Genome Biol. Evol.">
        <title>Comparative Genomics of a Bacterivorous Green Alga Reveals Evolutionary Causalities and Consequences of Phago-Mixotrophic Mode of Nutrition.</title>
        <authorList>
            <person name="Burns J.A."/>
            <person name="Paasch A."/>
            <person name="Narechania A."/>
            <person name="Kim E."/>
        </authorList>
    </citation>
    <scope>NUCLEOTIDE SEQUENCE [LARGE SCALE GENOMIC DNA]</scope>
    <source>
        <strain evidence="8 9">PLY_AMNH</strain>
    </source>
</reference>
<dbReference type="PRINTS" id="PR00655">
    <property type="entry name" value="AUXINBINDNGP"/>
</dbReference>
<name>A0AAE0FIT6_9CHLO</name>
<evidence type="ECO:0000256" key="1">
    <source>
        <dbReference type="ARBA" id="ARBA00004240"/>
    </source>
</evidence>
<evidence type="ECO:0000256" key="2">
    <source>
        <dbReference type="ARBA" id="ARBA00022723"/>
    </source>
</evidence>
<evidence type="ECO:0000256" key="7">
    <source>
        <dbReference type="SAM" id="MobiDB-lite"/>
    </source>
</evidence>
<organism evidence="8 9">
    <name type="scientific">Cymbomonas tetramitiformis</name>
    <dbReference type="NCBI Taxonomy" id="36881"/>
    <lineage>
        <taxon>Eukaryota</taxon>
        <taxon>Viridiplantae</taxon>
        <taxon>Chlorophyta</taxon>
        <taxon>Pyramimonadophyceae</taxon>
        <taxon>Pyramimonadales</taxon>
        <taxon>Pyramimonadaceae</taxon>
        <taxon>Cymbomonas</taxon>
    </lineage>
</organism>
<dbReference type="GO" id="GO:0010011">
    <property type="term" value="F:auxin binding"/>
    <property type="evidence" value="ECO:0007669"/>
    <property type="project" value="InterPro"/>
</dbReference>
<dbReference type="Proteomes" id="UP001190700">
    <property type="component" value="Unassembled WGS sequence"/>
</dbReference>
<sequence>MFRAAARSTGGATWAPTSDALCDSAECCSSARPPLPCGGGWAIPAQLANTGGDLLQVMVIISRPPIEVYVYPDWATPDSEAALHSPYAWDATCPQDAPAFEGERGARSEPKDPRAVLKAAEEMLRKDTKPEVIRRSVFDQETVSEEEMAEKVGGTGAVRGGQEGMIAGEGDPQTTQAALDGRNAAQRIIEETRTEAASRSMAARAQSQSAEEPNAQWAEALKVLEEARQGASRARSTWHTGSRTSGDPNKEGFERQGGLSGSRRGPGHRDQVIWEAEESFMTAIKARRTAYDAAIQSLDDSGKEPEGTPEKGAAESTGMLSSPGPDEVADADTATESRGSAAGTSDPDGPYIVDYDESSAEL</sequence>
<proteinExistence type="predicted"/>
<dbReference type="InterPro" id="IPR000526">
    <property type="entry name" value="Auxin-bd"/>
</dbReference>
<dbReference type="InterPro" id="IPR014710">
    <property type="entry name" value="RmlC-like_jellyroll"/>
</dbReference>
<dbReference type="EMBL" id="LGRX02017615">
    <property type="protein sequence ID" value="KAK3260515.1"/>
    <property type="molecule type" value="Genomic_DNA"/>
</dbReference>
<dbReference type="GO" id="GO:0005783">
    <property type="term" value="C:endoplasmic reticulum"/>
    <property type="evidence" value="ECO:0007669"/>
    <property type="project" value="UniProtKB-SubCell"/>
</dbReference>
<evidence type="ECO:0000256" key="4">
    <source>
        <dbReference type="ARBA" id="ARBA00022824"/>
    </source>
</evidence>
<protein>
    <submittedName>
        <fullName evidence="8">Actin binding protein</fullName>
    </submittedName>
</protein>
<dbReference type="Gene3D" id="2.60.120.10">
    <property type="entry name" value="Jelly Rolls"/>
    <property type="match status" value="1"/>
</dbReference>
<keyword evidence="9" id="KW-1185">Reference proteome</keyword>
<evidence type="ECO:0000256" key="3">
    <source>
        <dbReference type="ARBA" id="ARBA00022729"/>
    </source>
</evidence>
<dbReference type="AlphaFoldDB" id="A0AAE0FIT6"/>
<dbReference type="GO" id="GO:0046872">
    <property type="term" value="F:metal ion binding"/>
    <property type="evidence" value="ECO:0007669"/>
    <property type="project" value="UniProtKB-KW"/>
</dbReference>
<feature type="compositionally biased region" description="Basic and acidic residues" evidence="7">
    <location>
        <begin position="300"/>
        <end position="313"/>
    </location>
</feature>
<evidence type="ECO:0000256" key="6">
    <source>
        <dbReference type="ARBA" id="ARBA00023180"/>
    </source>
</evidence>
<feature type="region of interest" description="Disordered" evidence="7">
    <location>
        <begin position="295"/>
        <end position="362"/>
    </location>
</feature>
<keyword evidence="3" id="KW-0732">Signal</keyword>
<keyword evidence="2" id="KW-0479">Metal-binding</keyword>
<accession>A0AAE0FIT6</accession>
<keyword evidence="4" id="KW-0256">Endoplasmic reticulum</keyword>
<evidence type="ECO:0000256" key="5">
    <source>
        <dbReference type="ARBA" id="ARBA00022833"/>
    </source>
</evidence>